<reference evidence="7" key="1">
    <citation type="submission" date="2017-08" db="EMBL/GenBank/DDBJ databases">
        <authorList>
            <person name="Imhoff J.F."/>
            <person name="Rahn T."/>
            <person name="Kuenzel S."/>
            <person name="Neulinger S.C."/>
        </authorList>
    </citation>
    <scope>NUCLEOTIDE SEQUENCE</scope>
    <source>
        <strain evidence="7">DSM 11080</strain>
    </source>
</reference>
<dbReference type="NCBIfam" id="TIGR00945">
    <property type="entry name" value="tatC"/>
    <property type="match status" value="1"/>
</dbReference>
<keyword evidence="8" id="KW-1185">Reference proteome</keyword>
<dbReference type="HAMAP" id="MF_00902">
    <property type="entry name" value="TatC"/>
    <property type="match status" value="1"/>
</dbReference>
<comment type="similarity">
    <text evidence="5">Belongs to the TatC family.</text>
</comment>
<dbReference type="EMBL" id="NRSJ01000002">
    <property type="protein sequence ID" value="MBK1703247.1"/>
    <property type="molecule type" value="Genomic_DNA"/>
</dbReference>
<evidence type="ECO:0000256" key="4">
    <source>
        <dbReference type="ARBA" id="ARBA00023136"/>
    </source>
</evidence>
<keyword evidence="5" id="KW-0653">Protein transport</keyword>
<keyword evidence="3 5" id="KW-1133">Transmembrane helix</keyword>
<feature type="transmembrane region" description="Helical" evidence="5">
    <location>
        <begin position="98"/>
        <end position="119"/>
    </location>
</feature>
<keyword evidence="4 5" id="KW-0472">Membrane</keyword>
<name>A0AAJ0U164_9GAMM</name>
<comment type="subunit">
    <text evidence="5">The Tat system comprises two distinct complexes: a TatABC complex, containing multiple copies of TatA, TatB and TatC subunits, and a separate TatA complex, containing only TatA subunits. Substrates initially bind to the TatABC complex, which probably triggers association of the separate TatA complex to form the active translocon.</text>
</comment>
<dbReference type="PANTHER" id="PTHR30371:SF0">
    <property type="entry name" value="SEC-INDEPENDENT PROTEIN TRANSLOCASE PROTEIN TATC, CHLOROPLASTIC-RELATED"/>
    <property type="match status" value="1"/>
</dbReference>
<reference evidence="7" key="2">
    <citation type="journal article" date="2020" name="Microorganisms">
        <title>Osmotic Adaptation and Compatible Solute Biosynthesis of Phototrophic Bacteria as Revealed from Genome Analyses.</title>
        <authorList>
            <person name="Imhoff J.F."/>
            <person name="Rahn T."/>
            <person name="Kunzel S."/>
            <person name="Keller A."/>
            <person name="Neulinger S.C."/>
        </authorList>
    </citation>
    <scope>NUCLEOTIDE SEQUENCE</scope>
    <source>
        <strain evidence="7">DSM 11080</strain>
    </source>
</reference>
<dbReference type="RefSeq" id="WP_200344051.1">
    <property type="nucleotide sequence ID" value="NZ_NRSJ01000002.1"/>
</dbReference>
<dbReference type="Gene3D" id="1.20.58.2200">
    <property type="match status" value="1"/>
</dbReference>
<dbReference type="Proteomes" id="UP001296776">
    <property type="component" value="Unassembled WGS sequence"/>
</dbReference>
<keyword evidence="5" id="KW-1003">Cell membrane</keyword>
<feature type="transmembrane region" description="Helical" evidence="5">
    <location>
        <begin position="219"/>
        <end position="236"/>
    </location>
</feature>
<dbReference type="PRINTS" id="PR01840">
    <property type="entry name" value="TATCFAMILY"/>
</dbReference>
<comment type="caution">
    <text evidence="5">Lacks conserved residue(s) required for the propagation of feature annotation.</text>
</comment>
<keyword evidence="5" id="KW-0811">Translocation</keyword>
<dbReference type="GO" id="GO:0033281">
    <property type="term" value="C:TAT protein transport complex"/>
    <property type="evidence" value="ECO:0007669"/>
    <property type="project" value="UniProtKB-UniRule"/>
</dbReference>
<comment type="subcellular location">
    <subcellularLocation>
        <location evidence="5">Cell membrane</location>
        <topology evidence="5">Multi-pass membrane protein</topology>
    </subcellularLocation>
    <subcellularLocation>
        <location evidence="1">Membrane</location>
        <topology evidence="1">Multi-pass membrane protein</topology>
    </subcellularLocation>
</comment>
<feature type="region of interest" description="Disordered" evidence="6">
    <location>
        <begin position="1"/>
        <end position="28"/>
    </location>
</feature>
<protein>
    <recommendedName>
        <fullName evidence="5">Sec-independent protein translocase protein TatC</fullName>
    </recommendedName>
</protein>
<dbReference type="PROSITE" id="PS01218">
    <property type="entry name" value="TATC"/>
    <property type="match status" value="1"/>
</dbReference>
<sequence length="415" mass="45183">MTPPASHGSSDRRGNANDPRGSEPDGLGGEQPFISHLVELRDRLIRMVVAILVVFLVLFPFANDLYTFVAEPIRAQLPVGSQMIATQVASPFLTPFKLALVIAVFVAMPYLLYQFWGFVAPGLYTHEKRLALPLVASSIVLFYLGMLFAYYVVFPLVFGFFSAVTPEGVAQMPDIAFYLEFVLKLFFAFGIAFEIPIATILLVAIGATTPEALGRKRPYVIVGVFVAGMLLTPPDVISQTLLALPMWLLYEAGIFFSRFVKRRPDDEGGNEPNGGGVSPGSGDGGMRDSSASGSVGTKATGTAANRPGSMTVGEELDGSDRDEPGRYRPMTDEEMEAELDAIEAEELADTLATKDTQRVSEADDDPLIETLIRKANELRASGDTTSARLVLYRVLEEGDTDQRRVARNILADLDR</sequence>
<dbReference type="AlphaFoldDB" id="A0AAJ0U164"/>
<feature type="transmembrane region" description="Helical" evidence="5">
    <location>
        <begin position="181"/>
        <end position="207"/>
    </location>
</feature>
<evidence type="ECO:0000256" key="1">
    <source>
        <dbReference type="ARBA" id="ARBA00004141"/>
    </source>
</evidence>
<comment type="function">
    <text evidence="5">Part of the twin-arginine translocation (Tat) system that transports large folded proteins containing a characteristic twin-arginine motif in their signal peptide across membranes. Together with TatB, TatC is part of a receptor directly interacting with Tat signal peptides.</text>
</comment>
<proteinExistence type="inferred from homology"/>
<evidence type="ECO:0000256" key="5">
    <source>
        <dbReference type="HAMAP-Rule" id="MF_00902"/>
    </source>
</evidence>
<feature type="transmembrane region" description="Helical" evidence="5">
    <location>
        <begin position="44"/>
        <end position="62"/>
    </location>
</feature>
<organism evidence="7 8">
    <name type="scientific">Halochromatium glycolicum</name>
    <dbReference type="NCBI Taxonomy" id="85075"/>
    <lineage>
        <taxon>Bacteria</taxon>
        <taxon>Pseudomonadati</taxon>
        <taxon>Pseudomonadota</taxon>
        <taxon>Gammaproteobacteria</taxon>
        <taxon>Chromatiales</taxon>
        <taxon>Chromatiaceae</taxon>
        <taxon>Halochromatium</taxon>
    </lineage>
</organism>
<dbReference type="InterPro" id="IPR019820">
    <property type="entry name" value="Sec-indep_translocase_CS"/>
</dbReference>
<feature type="compositionally biased region" description="Basic and acidic residues" evidence="6">
    <location>
        <begin position="9"/>
        <end position="23"/>
    </location>
</feature>
<evidence type="ECO:0000256" key="6">
    <source>
        <dbReference type="SAM" id="MobiDB-lite"/>
    </source>
</evidence>
<evidence type="ECO:0000313" key="7">
    <source>
        <dbReference type="EMBL" id="MBK1703247.1"/>
    </source>
</evidence>
<dbReference type="GO" id="GO:0009977">
    <property type="term" value="F:proton motive force dependent protein transmembrane transporter activity"/>
    <property type="evidence" value="ECO:0007669"/>
    <property type="project" value="TreeGrafter"/>
</dbReference>
<feature type="compositionally biased region" description="Polar residues" evidence="6">
    <location>
        <begin position="289"/>
        <end position="303"/>
    </location>
</feature>
<dbReference type="InterPro" id="IPR038440">
    <property type="entry name" value="FimV_C_sf"/>
</dbReference>
<feature type="compositionally biased region" description="Basic and acidic residues" evidence="6">
    <location>
        <begin position="318"/>
        <end position="328"/>
    </location>
</feature>
<evidence type="ECO:0000313" key="8">
    <source>
        <dbReference type="Proteomes" id="UP001296776"/>
    </source>
</evidence>
<dbReference type="GO" id="GO:0043953">
    <property type="term" value="P:protein transport by the Tat complex"/>
    <property type="evidence" value="ECO:0007669"/>
    <property type="project" value="UniProtKB-UniRule"/>
</dbReference>
<dbReference type="GO" id="GO:0065002">
    <property type="term" value="P:intracellular protein transmembrane transport"/>
    <property type="evidence" value="ECO:0007669"/>
    <property type="project" value="TreeGrafter"/>
</dbReference>
<dbReference type="Pfam" id="PF00902">
    <property type="entry name" value="TatC"/>
    <property type="match status" value="1"/>
</dbReference>
<keyword evidence="5" id="KW-0813">Transport</keyword>
<gene>
    <name evidence="5 7" type="primary">tatC</name>
    <name evidence="7" type="ORF">CKO40_01445</name>
</gene>
<feature type="transmembrane region" description="Helical" evidence="5">
    <location>
        <begin position="131"/>
        <end position="161"/>
    </location>
</feature>
<evidence type="ECO:0000256" key="2">
    <source>
        <dbReference type="ARBA" id="ARBA00022692"/>
    </source>
</evidence>
<evidence type="ECO:0000256" key="3">
    <source>
        <dbReference type="ARBA" id="ARBA00022989"/>
    </source>
</evidence>
<comment type="caution">
    <text evidence="7">The sequence shown here is derived from an EMBL/GenBank/DDBJ whole genome shotgun (WGS) entry which is preliminary data.</text>
</comment>
<feature type="region of interest" description="Disordered" evidence="6">
    <location>
        <begin position="265"/>
        <end position="328"/>
    </location>
</feature>
<keyword evidence="2 5" id="KW-0812">Transmembrane</keyword>
<accession>A0AAJ0U164</accession>
<feature type="compositionally biased region" description="Gly residues" evidence="6">
    <location>
        <begin position="271"/>
        <end position="284"/>
    </location>
</feature>
<dbReference type="PANTHER" id="PTHR30371">
    <property type="entry name" value="SEC-INDEPENDENT PROTEIN TRANSLOCASE PROTEIN TATC"/>
    <property type="match status" value="1"/>
</dbReference>
<dbReference type="InterPro" id="IPR002033">
    <property type="entry name" value="TatC"/>
</dbReference>